<keyword evidence="1" id="KW-0472">Membrane</keyword>
<evidence type="ECO:0000256" key="1">
    <source>
        <dbReference type="SAM" id="Phobius"/>
    </source>
</evidence>
<proteinExistence type="predicted"/>
<name>A0A6C0F664_9ZZZZ</name>
<feature type="transmembrane region" description="Helical" evidence="1">
    <location>
        <begin position="52"/>
        <end position="71"/>
    </location>
</feature>
<organism evidence="2">
    <name type="scientific">viral metagenome</name>
    <dbReference type="NCBI Taxonomy" id="1070528"/>
    <lineage>
        <taxon>unclassified sequences</taxon>
        <taxon>metagenomes</taxon>
        <taxon>organismal metagenomes</taxon>
    </lineage>
</organism>
<evidence type="ECO:0000313" key="2">
    <source>
        <dbReference type="EMBL" id="QHT36351.1"/>
    </source>
</evidence>
<keyword evidence="1" id="KW-1133">Transmembrane helix</keyword>
<reference evidence="2" key="1">
    <citation type="journal article" date="2020" name="Nature">
        <title>Giant virus diversity and host interactions through global metagenomics.</title>
        <authorList>
            <person name="Schulz F."/>
            <person name="Roux S."/>
            <person name="Paez-Espino D."/>
            <person name="Jungbluth S."/>
            <person name="Walsh D.A."/>
            <person name="Denef V.J."/>
            <person name="McMahon K.D."/>
            <person name="Konstantinidis K.T."/>
            <person name="Eloe-Fadrosh E.A."/>
            <person name="Kyrpides N.C."/>
            <person name="Woyke T."/>
        </authorList>
    </citation>
    <scope>NUCLEOTIDE SEQUENCE</scope>
    <source>
        <strain evidence="2">GVMAG-S-ERX555931-87</strain>
    </source>
</reference>
<dbReference type="AlphaFoldDB" id="A0A6C0F664"/>
<accession>A0A6C0F664</accession>
<keyword evidence="1" id="KW-0812">Transmembrane</keyword>
<dbReference type="EMBL" id="MN738741">
    <property type="protein sequence ID" value="QHT36351.1"/>
    <property type="molecule type" value="Genomic_DNA"/>
</dbReference>
<sequence length="72" mass="8310">MEIKDLLITLLLIFFIANAIFWGIYSHETHCDLVSYINKMVGSTMKCPSHKLHLLWGFVCYSISVYIAQTIN</sequence>
<feature type="transmembrane region" description="Helical" evidence="1">
    <location>
        <begin position="6"/>
        <end position="25"/>
    </location>
</feature>
<protein>
    <submittedName>
        <fullName evidence="2">Uncharacterized protein</fullName>
    </submittedName>
</protein>